<protein>
    <submittedName>
        <fullName evidence="9">MFS general substrate transporter</fullName>
    </submittedName>
</protein>
<dbReference type="PANTHER" id="PTHR43791">
    <property type="entry name" value="PERMEASE-RELATED"/>
    <property type="match status" value="1"/>
</dbReference>
<feature type="transmembrane region" description="Helical" evidence="7">
    <location>
        <begin position="438"/>
        <end position="459"/>
    </location>
</feature>
<feature type="transmembrane region" description="Helical" evidence="7">
    <location>
        <begin position="176"/>
        <end position="197"/>
    </location>
</feature>
<keyword evidence="3 7" id="KW-0812">Transmembrane</keyword>
<gene>
    <name evidence="9" type="ORF">C8Q71DRAFT_899715</name>
</gene>
<feature type="domain" description="Major facilitator superfamily (MFS) profile" evidence="8">
    <location>
        <begin position="50"/>
        <end position="463"/>
    </location>
</feature>
<comment type="caution">
    <text evidence="9">The sequence shown here is derived from an EMBL/GenBank/DDBJ whole genome shotgun (WGS) entry which is preliminary data.</text>
</comment>
<feature type="transmembrane region" description="Helical" evidence="7">
    <location>
        <begin position="117"/>
        <end position="135"/>
    </location>
</feature>
<evidence type="ECO:0000256" key="2">
    <source>
        <dbReference type="ARBA" id="ARBA00022448"/>
    </source>
</evidence>
<feature type="region of interest" description="Disordered" evidence="6">
    <location>
        <begin position="486"/>
        <end position="511"/>
    </location>
</feature>
<dbReference type="PANTHER" id="PTHR43791:SF19">
    <property type="entry name" value="TRANSPORTER, PUTATIVE (AFU_ORTHOLOGUE AFUA_1G01812)-RELATED"/>
    <property type="match status" value="1"/>
</dbReference>
<feature type="transmembrane region" description="Helical" evidence="7">
    <location>
        <begin position="281"/>
        <end position="305"/>
    </location>
</feature>
<dbReference type="SUPFAM" id="SSF103473">
    <property type="entry name" value="MFS general substrate transporter"/>
    <property type="match status" value="1"/>
</dbReference>
<feature type="transmembrane region" description="Helical" evidence="7">
    <location>
        <begin position="209"/>
        <end position="231"/>
    </location>
</feature>
<feature type="non-terminal residue" evidence="9">
    <location>
        <position position="511"/>
    </location>
</feature>
<dbReference type="EMBL" id="JADCUA010000009">
    <property type="protein sequence ID" value="KAH9837057.1"/>
    <property type="molecule type" value="Genomic_DNA"/>
</dbReference>
<feature type="transmembrane region" description="Helical" evidence="7">
    <location>
        <begin position="87"/>
        <end position="105"/>
    </location>
</feature>
<dbReference type="InterPro" id="IPR011701">
    <property type="entry name" value="MFS"/>
</dbReference>
<dbReference type="Pfam" id="PF07690">
    <property type="entry name" value="MFS_1"/>
    <property type="match status" value="1"/>
</dbReference>
<feature type="transmembrane region" description="Helical" evidence="7">
    <location>
        <begin position="344"/>
        <end position="363"/>
    </location>
</feature>
<evidence type="ECO:0000256" key="4">
    <source>
        <dbReference type="ARBA" id="ARBA00022989"/>
    </source>
</evidence>
<evidence type="ECO:0000259" key="8">
    <source>
        <dbReference type="PROSITE" id="PS50850"/>
    </source>
</evidence>
<organism evidence="9 10">
    <name type="scientific">Rhodofomes roseus</name>
    <dbReference type="NCBI Taxonomy" id="34475"/>
    <lineage>
        <taxon>Eukaryota</taxon>
        <taxon>Fungi</taxon>
        <taxon>Dikarya</taxon>
        <taxon>Basidiomycota</taxon>
        <taxon>Agaricomycotina</taxon>
        <taxon>Agaricomycetes</taxon>
        <taxon>Polyporales</taxon>
        <taxon>Rhodofomes</taxon>
    </lineage>
</organism>
<evidence type="ECO:0000313" key="9">
    <source>
        <dbReference type="EMBL" id="KAH9837057.1"/>
    </source>
</evidence>
<evidence type="ECO:0000256" key="7">
    <source>
        <dbReference type="SAM" id="Phobius"/>
    </source>
</evidence>
<name>A0ABQ8KI39_9APHY</name>
<dbReference type="Proteomes" id="UP000814176">
    <property type="component" value="Unassembled WGS sequence"/>
</dbReference>
<keyword evidence="4 7" id="KW-1133">Transmembrane helix</keyword>
<keyword evidence="5 7" id="KW-0472">Membrane</keyword>
<sequence>MSPSLKTVSDEKVLADPEVVSVAQENVYRPEVDTSGVNERKLMWKIDWHTVPWLAFLYFLNSLDRGNIGNAKLYGLESALHITDKQYLIALTVFFFPYALFELPSNLVLKRLRPSRWLAFIMFVWGIATTLHGVAHNYGGLVALRVILGLAEAGLYPGIVYYLSCWYKRTELGTRVAVFFTSATIAGAFSGFLAVAINKMDGIGGKPGWAWIFILEGLFTVCCAVATYFILSDFPDTAKFLSETERVWVIRKLRADMKFSAGGEKFKAKYVKQSLLDWKTWIAMGIYMGFDGPLFAFSLFTPTIINQLGYTSTTANLLSVPVYVWGCIVTVVVGFLGDRLGKRAFINLALFTTGLVGYIILITSRSAPLSYFAVFLAIASIYPTVRESNSVAWVSSNVEGSYKRGATLAMAIGWGNLNGAVSSNIYRAVDKPWYRLGHGIVLAYISIGWICSLAFYFLLKRENARRAAGERDEVIDGVDNKHAREENGHFASVEQAREEKGDQWSGFKYSL</sequence>
<keyword evidence="2" id="KW-0813">Transport</keyword>
<evidence type="ECO:0000256" key="1">
    <source>
        <dbReference type="ARBA" id="ARBA00004141"/>
    </source>
</evidence>
<dbReference type="InterPro" id="IPR020846">
    <property type="entry name" value="MFS_dom"/>
</dbReference>
<feature type="transmembrane region" description="Helical" evidence="7">
    <location>
        <begin position="141"/>
        <end position="164"/>
    </location>
</feature>
<reference evidence="9 10" key="1">
    <citation type="journal article" date="2021" name="Environ. Microbiol.">
        <title>Gene family expansions and transcriptome signatures uncover fungal adaptations to wood decay.</title>
        <authorList>
            <person name="Hage H."/>
            <person name="Miyauchi S."/>
            <person name="Viragh M."/>
            <person name="Drula E."/>
            <person name="Min B."/>
            <person name="Chaduli D."/>
            <person name="Navarro D."/>
            <person name="Favel A."/>
            <person name="Norest M."/>
            <person name="Lesage-Meessen L."/>
            <person name="Balint B."/>
            <person name="Merenyi Z."/>
            <person name="de Eugenio L."/>
            <person name="Morin E."/>
            <person name="Martinez A.T."/>
            <person name="Baldrian P."/>
            <person name="Stursova M."/>
            <person name="Martinez M.J."/>
            <person name="Novotny C."/>
            <person name="Magnuson J.K."/>
            <person name="Spatafora J.W."/>
            <person name="Maurice S."/>
            <person name="Pangilinan J."/>
            <person name="Andreopoulos W."/>
            <person name="LaButti K."/>
            <person name="Hundley H."/>
            <person name="Na H."/>
            <person name="Kuo A."/>
            <person name="Barry K."/>
            <person name="Lipzen A."/>
            <person name="Henrissat B."/>
            <person name="Riley R."/>
            <person name="Ahrendt S."/>
            <person name="Nagy L.G."/>
            <person name="Grigoriev I.V."/>
            <person name="Martin F."/>
            <person name="Rosso M.N."/>
        </authorList>
    </citation>
    <scope>NUCLEOTIDE SEQUENCE [LARGE SCALE GENOMIC DNA]</scope>
    <source>
        <strain evidence="9 10">CIRM-BRFM 1785</strain>
    </source>
</reference>
<evidence type="ECO:0000256" key="6">
    <source>
        <dbReference type="SAM" id="MobiDB-lite"/>
    </source>
</evidence>
<feature type="transmembrane region" description="Helical" evidence="7">
    <location>
        <begin position="317"/>
        <end position="337"/>
    </location>
</feature>
<evidence type="ECO:0000313" key="10">
    <source>
        <dbReference type="Proteomes" id="UP000814176"/>
    </source>
</evidence>
<dbReference type="GeneID" id="72009521"/>
<dbReference type="RefSeq" id="XP_047779226.1">
    <property type="nucleotide sequence ID" value="XM_047928789.1"/>
</dbReference>
<evidence type="ECO:0000256" key="5">
    <source>
        <dbReference type="ARBA" id="ARBA00023136"/>
    </source>
</evidence>
<keyword evidence="10" id="KW-1185">Reference proteome</keyword>
<dbReference type="Gene3D" id="1.20.1250.20">
    <property type="entry name" value="MFS general substrate transporter like domains"/>
    <property type="match status" value="2"/>
</dbReference>
<dbReference type="InterPro" id="IPR036259">
    <property type="entry name" value="MFS_trans_sf"/>
</dbReference>
<accession>A0ABQ8KI39</accession>
<proteinExistence type="predicted"/>
<evidence type="ECO:0000256" key="3">
    <source>
        <dbReference type="ARBA" id="ARBA00022692"/>
    </source>
</evidence>
<dbReference type="PROSITE" id="PS50850">
    <property type="entry name" value="MFS"/>
    <property type="match status" value="1"/>
</dbReference>
<comment type="subcellular location">
    <subcellularLocation>
        <location evidence="1">Membrane</location>
        <topology evidence="1">Multi-pass membrane protein</topology>
    </subcellularLocation>
</comment>